<dbReference type="Gene3D" id="3.30.2310.20">
    <property type="entry name" value="RelE-like"/>
    <property type="match status" value="1"/>
</dbReference>
<evidence type="ECO:0000256" key="1">
    <source>
        <dbReference type="ARBA" id="ARBA00006226"/>
    </source>
</evidence>
<proteinExistence type="inferred from homology"/>
<evidence type="ECO:0000313" key="3">
    <source>
        <dbReference type="EMBL" id="MBI4132390.1"/>
    </source>
</evidence>
<dbReference type="PANTHER" id="PTHR35601:SF1">
    <property type="entry name" value="TOXIN RELE"/>
    <property type="match status" value="1"/>
</dbReference>
<comment type="caution">
    <text evidence="3">The sequence shown here is derived from an EMBL/GenBank/DDBJ whole genome shotgun (WGS) entry which is preliminary data.</text>
</comment>
<evidence type="ECO:0000313" key="4">
    <source>
        <dbReference type="Proteomes" id="UP000704960"/>
    </source>
</evidence>
<name>A0A932YWK1_9BACT</name>
<keyword evidence="2" id="KW-1277">Toxin-antitoxin system</keyword>
<dbReference type="InterPro" id="IPR035093">
    <property type="entry name" value="RelE/ParE_toxin_dom_sf"/>
</dbReference>
<dbReference type="AlphaFoldDB" id="A0A932YWK1"/>
<dbReference type="InterPro" id="IPR007712">
    <property type="entry name" value="RelE/ParE_toxin"/>
</dbReference>
<protein>
    <submittedName>
        <fullName evidence="3">Type II toxin-antitoxin system RelE/ParE family toxin</fullName>
    </submittedName>
</protein>
<comment type="similarity">
    <text evidence="1">Belongs to the RelE toxin family.</text>
</comment>
<dbReference type="EMBL" id="JACQMJ010000008">
    <property type="protein sequence ID" value="MBI4132390.1"/>
    <property type="molecule type" value="Genomic_DNA"/>
</dbReference>
<dbReference type="PANTHER" id="PTHR35601">
    <property type="entry name" value="TOXIN RELE"/>
    <property type="match status" value="1"/>
</dbReference>
<dbReference type="Proteomes" id="UP000704960">
    <property type="component" value="Unassembled WGS sequence"/>
</dbReference>
<evidence type="ECO:0000256" key="2">
    <source>
        <dbReference type="ARBA" id="ARBA00022649"/>
    </source>
</evidence>
<organism evidence="3 4">
    <name type="scientific">Candidatus Sungiibacteriota bacterium</name>
    <dbReference type="NCBI Taxonomy" id="2750080"/>
    <lineage>
        <taxon>Bacteria</taxon>
        <taxon>Candidatus Sungiibacteriota</taxon>
    </lineage>
</organism>
<gene>
    <name evidence="3" type="ORF">HY474_02025</name>
</gene>
<reference evidence="3" key="1">
    <citation type="submission" date="2020-07" db="EMBL/GenBank/DDBJ databases">
        <title>Huge and variable diversity of episymbiotic CPR bacteria and DPANN archaea in groundwater ecosystems.</title>
        <authorList>
            <person name="He C.Y."/>
            <person name="Keren R."/>
            <person name="Whittaker M."/>
            <person name="Farag I.F."/>
            <person name="Doudna J."/>
            <person name="Cate J.H.D."/>
            <person name="Banfield J.F."/>
        </authorList>
    </citation>
    <scope>NUCLEOTIDE SEQUENCE</scope>
    <source>
        <strain evidence="3">NC_groundwater_1226_Ag_S-0.1um_59_124</strain>
    </source>
</reference>
<accession>A0A932YWK1</accession>
<dbReference type="Pfam" id="PF05016">
    <property type="entry name" value="ParE_toxin"/>
    <property type="match status" value="1"/>
</dbReference>
<sequence>MRYAVKYDTRVPGDLQSIDVPSGKRIRNAIEAKLTAQPELFGKPLRHSLAGFRVLRVGMYRVVYLIEQSVVLVLLIGDRKHVYQEAFKRLG</sequence>
<dbReference type="SUPFAM" id="SSF143011">
    <property type="entry name" value="RelE-like"/>
    <property type="match status" value="1"/>
</dbReference>